<gene>
    <name evidence="2" type="ORF">PS938_02144</name>
</gene>
<dbReference type="AlphaFoldDB" id="A0A5E7TG44"/>
<proteinExistence type="predicted"/>
<evidence type="ECO:0000313" key="2">
    <source>
        <dbReference type="EMBL" id="VVP97250.1"/>
    </source>
</evidence>
<evidence type="ECO:0000256" key="1">
    <source>
        <dbReference type="SAM" id="MobiDB-lite"/>
    </source>
</evidence>
<feature type="region of interest" description="Disordered" evidence="1">
    <location>
        <begin position="256"/>
        <end position="278"/>
    </location>
</feature>
<dbReference type="Pfam" id="PF13432">
    <property type="entry name" value="TPR_16"/>
    <property type="match status" value="1"/>
</dbReference>
<dbReference type="Proteomes" id="UP000327191">
    <property type="component" value="Unassembled WGS sequence"/>
</dbReference>
<dbReference type="InterPro" id="IPR011990">
    <property type="entry name" value="TPR-like_helical_dom_sf"/>
</dbReference>
<dbReference type="EMBL" id="CABVJE010000008">
    <property type="protein sequence ID" value="VVP97250.1"/>
    <property type="molecule type" value="Genomic_DNA"/>
</dbReference>
<dbReference type="SUPFAM" id="SSF48452">
    <property type="entry name" value="TPR-like"/>
    <property type="match status" value="1"/>
</dbReference>
<accession>A0A5E7TG44</accession>
<organism evidence="2 3">
    <name type="scientific">Pseudomonas fluorescens</name>
    <dbReference type="NCBI Taxonomy" id="294"/>
    <lineage>
        <taxon>Bacteria</taxon>
        <taxon>Pseudomonadati</taxon>
        <taxon>Pseudomonadota</taxon>
        <taxon>Gammaproteobacteria</taxon>
        <taxon>Pseudomonadales</taxon>
        <taxon>Pseudomonadaceae</taxon>
        <taxon>Pseudomonas</taxon>
    </lineage>
</organism>
<protein>
    <submittedName>
        <fullName evidence="2">Uncharacterized protein</fullName>
    </submittedName>
</protein>
<name>A0A5E7TG44_PSEFL</name>
<evidence type="ECO:0000313" key="3">
    <source>
        <dbReference type="Proteomes" id="UP000327191"/>
    </source>
</evidence>
<dbReference type="Gene3D" id="1.25.40.10">
    <property type="entry name" value="Tetratricopeptide repeat domain"/>
    <property type="match status" value="1"/>
</dbReference>
<reference evidence="2 3" key="1">
    <citation type="submission" date="2019-09" db="EMBL/GenBank/DDBJ databases">
        <authorList>
            <person name="Chandra G."/>
            <person name="Truman W A."/>
        </authorList>
    </citation>
    <scope>NUCLEOTIDE SEQUENCE [LARGE SCALE GENOMIC DNA]</scope>
    <source>
        <strain evidence="2">PS938</strain>
    </source>
</reference>
<sequence>MNRSLNRTDLALTRNGGFERLPGQLYCHWPDVQRVVAKGHSMKAVIAIAATLMLAGCASNGMTSRPASCAKPGSEQELALNLADNMAEEGRLYASLANLEGLPDSVVQVRLRKARVLRLMGRSGDAQPLYESLLGTCLAAEGEHGLGQLAAAKNDNATAATHLERAVKMAPTDDRMRNDLGVVYLNQRRIPEARFEFMTAMELKQANTLAALNMVTLLIYQDNWKAAAELVTRADLSPKQVVEAQNRAEKLKASAKKVVASEGNRKTEVADASSSANK</sequence>